<dbReference type="EMBL" id="AYSL01001698">
    <property type="protein sequence ID" value="KTF05575.1"/>
    <property type="molecule type" value="Genomic_DNA"/>
</dbReference>
<evidence type="ECO:0000256" key="1">
    <source>
        <dbReference type="SAM" id="MobiDB-lite"/>
    </source>
</evidence>
<feature type="compositionally biased region" description="Low complexity" evidence="1">
    <location>
        <begin position="1"/>
        <end position="19"/>
    </location>
</feature>
<organism evidence="2">
    <name type="scientific">marine sediment metagenome</name>
    <dbReference type="NCBI Taxonomy" id="412755"/>
    <lineage>
        <taxon>unclassified sequences</taxon>
        <taxon>metagenomes</taxon>
        <taxon>ecological metagenomes</taxon>
    </lineage>
</organism>
<reference evidence="2" key="1">
    <citation type="submission" date="2013-11" db="EMBL/GenBank/DDBJ databases">
        <title>Microbial diversity, functional groups and degradation webs in Northern and Southern Mediterranean and Red Sea marine crude oil polluted sites.</title>
        <authorList>
            <person name="Daffonchio D."/>
            <person name="Mapelli F."/>
            <person name="Ferrer M."/>
            <person name="Richter M."/>
            <person name="Cherif A."/>
            <person name="Malkawi H.I."/>
            <person name="Yakimov M.M."/>
            <person name="Abdel-Fattah Y.R."/>
            <person name="Blaghen M."/>
            <person name="Golyshin P.N."/>
            <person name="Kalogerakis N."/>
            <person name="Boon N."/>
            <person name="Magagnini M."/>
            <person name="Fava F."/>
        </authorList>
    </citation>
    <scope>NUCLEOTIDE SEQUENCE</scope>
</reference>
<proteinExistence type="predicted"/>
<comment type="caution">
    <text evidence="2">The sequence shown here is derived from an EMBL/GenBank/DDBJ whole genome shotgun (WGS) entry which is preliminary data.</text>
</comment>
<dbReference type="AlphaFoldDB" id="A0A1B6NQ54"/>
<accession>A0A1B6NQ54</accession>
<feature type="region of interest" description="Disordered" evidence="1">
    <location>
        <begin position="1"/>
        <end position="58"/>
    </location>
</feature>
<gene>
    <name evidence="2" type="ORF">MGSAQ_002931</name>
</gene>
<name>A0A1B6NQ54_9ZZZZ</name>
<protein>
    <submittedName>
        <fullName evidence="2">Uncharacterized protein</fullName>
    </submittedName>
</protein>
<evidence type="ECO:0000313" key="2">
    <source>
        <dbReference type="EMBL" id="KTF05575.1"/>
    </source>
</evidence>
<sequence length="58" mass="6028">MASASDRSGRGVAASGSGRTRPRPRRSHRPRPIPARDGPRPPATVHAEPRRPAAGAGP</sequence>
<feature type="compositionally biased region" description="Basic residues" evidence="1">
    <location>
        <begin position="20"/>
        <end position="31"/>
    </location>
</feature>